<reference evidence="1 2" key="1">
    <citation type="submission" date="2020-07" db="EMBL/GenBank/DDBJ databases">
        <title>Genomic Encyclopedia of Type Strains, Phase IV (KMG-V): Genome sequencing to study the core and pangenomes of soil and plant-associated prokaryotes.</title>
        <authorList>
            <person name="Whitman W."/>
        </authorList>
    </citation>
    <scope>NUCLEOTIDE SEQUENCE [LARGE SCALE GENOMIC DNA]</scope>
    <source>
        <strain evidence="1 2">M8UP22</strain>
    </source>
</reference>
<gene>
    <name evidence="1" type="ORF">HDF08_003923</name>
</gene>
<dbReference type="AlphaFoldDB" id="A0A852VN11"/>
<evidence type="ECO:0000313" key="1">
    <source>
        <dbReference type="EMBL" id="NYF91804.1"/>
    </source>
</evidence>
<proteinExistence type="predicted"/>
<dbReference type="Proteomes" id="UP000564385">
    <property type="component" value="Unassembled WGS sequence"/>
</dbReference>
<accession>A0A852VN11</accession>
<name>A0A852VN11_9BACT</name>
<protein>
    <submittedName>
        <fullName evidence="1">Uncharacterized protein</fullName>
    </submittedName>
</protein>
<dbReference type="EMBL" id="JACCCU010000003">
    <property type="protein sequence ID" value="NYF91804.1"/>
    <property type="molecule type" value="Genomic_DNA"/>
</dbReference>
<organism evidence="1 2">
    <name type="scientific">Tunturiibacter lichenicola</name>
    <dbReference type="NCBI Taxonomy" id="2051959"/>
    <lineage>
        <taxon>Bacteria</taxon>
        <taxon>Pseudomonadati</taxon>
        <taxon>Acidobacteriota</taxon>
        <taxon>Terriglobia</taxon>
        <taxon>Terriglobales</taxon>
        <taxon>Acidobacteriaceae</taxon>
        <taxon>Tunturiibacter</taxon>
    </lineage>
</organism>
<sequence>MMPPPSDARTFAKRFEPVLLFHPNENMLPVDPKWYLERCSMWRASPAPFDDKANWGEAPQTVFPRVPQVERGNLAALKNEATGKVWLGALGAGGLVGNRPQGERPRPIEERFFDFAGWDTPVDPPNEITAATINRHAALNAIDYSSPLKGSQPWYYVEFMSNQDLLKFTSTRTPNGLDLFRLVANNAQLSAPSALVYHFLFPLHFEGLEGCEAAGEGANFASFGGEWASMAVLIDSSNTPIFIGLTSRNIGDPSILGDEDQRVGMQVFKWTDAVLGTGGDAHPLLFVSVGTHGLYLTPGPHNVTPFTAGISAGGGSCGAVEKLDDVISGEAVLSPGTPPGTQPPPTWVVVLKLLGLVVGWVVLGIEEAEGWSTFGSTEVDATPNAVSTDQTGTTTFGTILAPAAITVPGFTATRQIDWQVNPFTAPAPDGRKYDFVIDRTSQVWWVPRTESAGWDGRWGPRVTNDPNNRRAGMRCPDFMEMFLEGIAVTLNK</sequence>
<evidence type="ECO:0000313" key="2">
    <source>
        <dbReference type="Proteomes" id="UP000564385"/>
    </source>
</evidence>
<comment type="caution">
    <text evidence="1">The sequence shown here is derived from an EMBL/GenBank/DDBJ whole genome shotgun (WGS) entry which is preliminary data.</text>
</comment>